<dbReference type="HOGENOM" id="CLU_2657089_0_0_1"/>
<evidence type="ECO:0000313" key="2">
    <source>
        <dbReference type="Proteomes" id="UP000008744"/>
    </source>
</evidence>
<protein>
    <submittedName>
        <fullName evidence="1">GL24535</fullName>
    </submittedName>
</protein>
<organism evidence="2">
    <name type="scientific">Drosophila persimilis</name>
    <name type="common">Fruit fly</name>
    <dbReference type="NCBI Taxonomy" id="7234"/>
    <lineage>
        <taxon>Eukaryota</taxon>
        <taxon>Metazoa</taxon>
        <taxon>Ecdysozoa</taxon>
        <taxon>Arthropoda</taxon>
        <taxon>Hexapoda</taxon>
        <taxon>Insecta</taxon>
        <taxon>Pterygota</taxon>
        <taxon>Neoptera</taxon>
        <taxon>Endopterygota</taxon>
        <taxon>Diptera</taxon>
        <taxon>Brachycera</taxon>
        <taxon>Muscomorpha</taxon>
        <taxon>Ephydroidea</taxon>
        <taxon>Drosophilidae</taxon>
        <taxon>Drosophila</taxon>
        <taxon>Sophophora</taxon>
    </lineage>
</organism>
<name>B4G4I6_DROPE</name>
<accession>B4G4I6</accession>
<evidence type="ECO:0000313" key="1">
    <source>
        <dbReference type="EMBL" id="EDW25157.1"/>
    </source>
</evidence>
<gene>
    <name evidence="1" type="primary">Dper\GL24535</name>
    <name evidence="1" type="ORF">Dper_GL24535</name>
</gene>
<proteinExistence type="predicted"/>
<sequence length="76" mass="8941">MDDPNFMVQECCITIESEVTASKCRFKSNAYVEQERVTFLKIDLADALDQEVETVQKNTYHMREIILIEQMNKFAF</sequence>
<dbReference type="Proteomes" id="UP000008744">
    <property type="component" value="Unassembled WGS sequence"/>
</dbReference>
<dbReference type="AlphaFoldDB" id="B4G4I6"/>
<keyword evidence="2" id="KW-1185">Reference proteome</keyword>
<reference evidence="1 2" key="1">
    <citation type="journal article" date="2007" name="Nature">
        <title>Evolution of genes and genomes on the Drosophila phylogeny.</title>
        <authorList>
            <consortium name="Drosophila 12 Genomes Consortium"/>
            <person name="Clark A.G."/>
            <person name="Eisen M.B."/>
            <person name="Smith D.R."/>
            <person name="Bergman C.M."/>
            <person name="Oliver B."/>
            <person name="Markow T.A."/>
            <person name="Kaufman T.C."/>
            <person name="Kellis M."/>
            <person name="Gelbart W."/>
            <person name="Iyer V.N."/>
            <person name="Pollard D.A."/>
            <person name="Sackton T.B."/>
            <person name="Larracuente A.M."/>
            <person name="Singh N.D."/>
            <person name="Abad J.P."/>
            <person name="Abt D.N."/>
            <person name="Adryan B."/>
            <person name="Aguade M."/>
            <person name="Akashi H."/>
            <person name="Anderson W.W."/>
            <person name="Aquadro C.F."/>
            <person name="Ardell D.H."/>
            <person name="Arguello R."/>
            <person name="Artieri C.G."/>
            <person name="Barbash D.A."/>
            <person name="Barker D."/>
            <person name="Barsanti P."/>
            <person name="Batterham P."/>
            <person name="Batzoglou S."/>
            <person name="Begun D."/>
            <person name="Bhutkar A."/>
            <person name="Blanco E."/>
            <person name="Bosak S.A."/>
            <person name="Bradley R.K."/>
            <person name="Brand A.D."/>
            <person name="Brent M.R."/>
            <person name="Brooks A.N."/>
            <person name="Brown R.H."/>
            <person name="Butlin R.K."/>
            <person name="Caggese C."/>
            <person name="Calvi B.R."/>
            <person name="Bernardo de Carvalho A."/>
            <person name="Caspi A."/>
            <person name="Castrezana S."/>
            <person name="Celniker S.E."/>
            <person name="Chang J.L."/>
            <person name="Chapple C."/>
            <person name="Chatterji S."/>
            <person name="Chinwalla A."/>
            <person name="Civetta A."/>
            <person name="Clifton S.W."/>
            <person name="Comeron J.M."/>
            <person name="Costello J.C."/>
            <person name="Coyne J.A."/>
            <person name="Daub J."/>
            <person name="David R.G."/>
            <person name="Delcher A.L."/>
            <person name="Delehaunty K."/>
            <person name="Do C.B."/>
            <person name="Ebling H."/>
            <person name="Edwards K."/>
            <person name="Eickbush T."/>
            <person name="Evans J.D."/>
            <person name="Filipski A."/>
            <person name="Findeiss S."/>
            <person name="Freyhult E."/>
            <person name="Fulton L."/>
            <person name="Fulton R."/>
            <person name="Garcia A.C."/>
            <person name="Gardiner A."/>
            <person name="Garfield D.A."/>
            <person name="Garvin B.E."/>
            <person name="Gibson G."/>
            <person name="Gilbert D."/>
            <person name="Gnerre S."/>
            <person name="Godfrey J."/>
            <person name="Good R."/>
            <person name="Gotea V."/>
            <person name="Gravely B."/>
            <person name="Greenberg A.J."/>
            <person name="Griffiths-Jones S."/>
            <person name="Gross S."/>
            <person name="Guigo R."/>
            <person name="Gustafson E.A."/>
            <person name="Haerty W."/>
            <person name="Hahn M.W."/>
            <person name="Halligan D.L."/>
            <person name="Halpern A.L."/>
            <person name="Halter G.M."/>
            <person name="Han M.V."/>
            <person name="Heger A."/>
            <person name="Hillier L."/>
            <person name="Hinrichs A.S."/>
            <person name="Holmes I."/>
            <person name="Hoskins R.A."/>
            <person name="Hubisz M.J."/>
            <person name="Hultmark D."/>
            <person name="Huntley M.A."/>
            <person name="Jaffe D.B."/>
            <person name="Jagadeeshan S."/>
            <person name="Jeck W.R."/>
            <person name="Johnson J."/>
            <person name="Jones C.D."/>
            <person name="Jordan W.C."/>
            <person name="Karpen G.H."/>
            <person name="Kataoka E."/>
            <person name="Keightley P.D."/>
            <person name="Kheradpour P."/>
            <person name="Kirkness E.F."/>
            <person name="Koerich L.B."/>
            <person name="Kristiansen K."/>
            <person name="Kudrna D."/>
            <person name="Kulathinal R.J."/>
            <person name="Kumar S."/>
            <person name="Kwok R."/>
            <person name="Lander E."/>
            <person name="Langley C.H."/>
            <person name="Lapoint R."/>
            <person name="Lazzaro B.P."/>
            <person name="Lee S.J."/>
            <person name="Levesque L."/>
            <person name="Li R."/>
            <person name="Lin C.F."/>
            <person name="Lin M.F."/>
            <person name="Lindblad-Toh K."/>
            <person name="Llopart A."/>
            <person name="Long M."/>
            <person name="Low L."/>
            <person name="Lozovsky E."/>
            <person name="Lu J."/>
            <person name="Luo M."/>
            <person name="Machado C.A."/>
            <person name="Makalowski W."/>
            <person name="Marzo M."/>
            <person name="Matsuda M."/>
            <person name="Matzkin L."/>
            <person name="McAllister B."/>
            <person name="McBride C.S."/>
            <person name="McKernan B."/>
            <person name="McKernan K."/>
            <person name="Mendez-Lago M."/>
            <person name="Minx P."/>
            <person name="Mollenhauer M.U."/>
            <person name="Montooth K."/>
            <person name="Mount S.M."/>
            <person name="Mu X."/>
            <person name="Myers E."/>
            <person name="Negre B."/>
            <person name="Newfeld S."/>
            <person name="Nielsen R."/>
            <person name="Noor M.A."/>
            <person name="O'Grady P."/>
            <person name="Pachter L."/>
            <person name="Papaceit M."/>
            <person name="Parisi M.J."/>
            <person name="Parisi M."/>
            <person name="Parts L."/>
            <person name="Pedersen J.S."/>
            <person name="Pesole G."/>
            <person name="Phillippy A.M."/>
            <person name="Ponting C.P."/>
            <person name="Pop M."/>
            <person name="Porcelli D."/>
            <person name="Powell J.R."/>
            <person name="Prohaska S."/>
            <person name="Pruitt K."/>
            <person name="Puig M."/>
            <person name="Quesneville H."/>
            <person name="Ram K.R."/>
            <person name="Rand D."/>
            <person name="Rasmussen M.D."/>
            <person name="Reed L.K."/>
            <person name="Reenan R."/>
            <person name="Reily A."/>
            <person name="Remington K.A."/>
            <person name="Rieger T.T."/>
            <person name="Ritchie M.G."/>
            <person name="Robin C."/>
            <person name="Rogers Y.H."/>
            <person name="Rohde C."/>
            <person name="Rozas J."/>
            <person name="Rubenfield M.J."/>
            <person name="Ruiz A."/>
            <person name="Russo S."/>
            <person name="Salzberg S.L."/>
            <person name="Sanchez-Gracia A."/>
            <person name="Saranga D.J."/>
            <person name="Sato H."/>
            <person name="Schaeffer S.W."/>
            <person name="Schatz M.C."/>
            <person name="Schlenke T."/>
            <person name="Schwartz R."/>
            <person name="Segarra C."/>
            <person name="Singh R.S."/>
            <person name="Sirot L."/>
            <person name="Sirota M."/>
            <person name="Sisneros N.B."/>
            <person name="Smith C.D."/>
            <person name="Smith T.F."/>
            <person name="Spieth J."/>
            <person name="Stage D.E."/>
            <person name="Stark A."/>
            <person name="Stephan W."/>
            <person name="Strausberg R.L."/>
            <person name="Strempel S."/>
            <person name="Sturgill D."/>
            <person name="Sutton G."/>
            <person name="Sutton G.G."/>
            <person name="Tao W."/>
            <person name="Teichmann S."/>
            <person name="Tobari Y.N."/>
            <person name="Tomimura Y."/>
            <person name="Tsolas J.M."/>
            <person name="Valente V.L."/>
            <person name="Venter E."/>
            <person name="Venter J.C."/>
            <person name="Vicario S."/>
            <person name="Vieira F.G."/>
            <person name="Vilella A.J."/>
            <person name="Villasante A."/>
            <person name="Walenz B."/>
            <person name="Wang J."/>
            <person name="Wasserman M."/>
            <person name="Watts T."/>
            <person name="Wilson D."/>
            <person name="Wilson R.K."/>
            <person name="Wing R.A."/>
            <person name="Wolfner M.F."/>
            <person name="Wong A."/>
            <person name="Wong G.K."/>
            <person name="Wu C.I."/>
            <person name="Wu G."/>
            <person name="Yamamoto D."/>
            <person name="Yang H.P."/>
            <person name="Yang S.P."/>
            <person name="Yorke J.A."/>
            <person name="Yoshida K."/>
            <person name="Zdobnov E."/>
            <person name="Zhang P."/>
            <person name="Zhang Y."/>
            <person name="Zimin A.V."/>
            <person name="Baldwin J."/>
            <person name="Abdouelleil A."/>
            <person name="Abdulkadir J."/>
            <person name="Abebe A."/>
            <person name="Abera B."/>
            <person name="Abreu J."/>
            <person name="Acer S.C."/>
            <person name="Aftuck L."/>
            <person name="Alexander A."/>
            <person name="An P."/>
            <person name="Anderson E."/>
            <person name="Anderson S."/>
            <person name="Arachi H."/>
            <person name="Azer M."/>
            <person name="Bachantsang P."/>
            <person name="Barry A."/>
            <person name="Bayul T."/>
            <person name="Berlin A."/>
            <person name="Bessette D."/>
            <person name="Bloom T."/>
            <person name="Blye J."/>
            <person name="Boguslavskiy L."/>
            <person name="Bonnet C."/>
            <person name="Boukhgalter B."/>
            <person name="Bourzgui I."/>
            <person name="Brown A."/>
            <person name="Cahill P."/>
            <person name="Channer S."/>
            <person name="Cheshatsang Y."/>
            <person name="Chuda L."/>
            <person name="Citroen M."/>
            <person name="Collymore A."/>
            <person name="Cooke P."/>
            <person name="Costello M."/>
            <person name="D'Aco K."/>
            <person name="Daza R."/>
            <person name="De Haan G."/>
            <person name="DeGray S."/>
            <person name="DeMaso C."/>
            <person name="Dhargay N."/>
            <person name="Dooley K."/>
            <person name="Dooley E."/>
            <person name="Doricent M."/>
            <person name="Dorje P."/>
            <person name="Dorjee K."/>
            <person name="Dupes A."/>
            <person name="Elong R."/>
            <person name="Falk J."/>
            <person name="Farina A."/>
            <person name="Faro S."/>
            <person name="Ferguson D."/>
            <person name="Fisher S."/>
            <person name="Foley C.D."/>
            <person name="Franke A."/>
            <person name="Friedrich D."/>
            <person name="Gadbois L."/>
            <person name="Gearin G."/>
            <person name="Gearin C.R."/>
            <person name="Giannoukos G."/>
            <person name="Goode T."/>
            <person name="Graham J."/>
            <person name="Grandbois E."/>
            <person name="Grewal S."/>
            <person name="Gyaltsen K."/>
            <person name="Hafez N."/>
            <person name="Hagos B."/>
            <person name="Hall J."/>
            <person name="Henson C."/>
            <person name="Hollinger A."/>
            <person name="Honan T."/>
            <person name="Huard M.D."/>
            <person name="Hughes L."/>
            <person name="Hurhula B."/>
            <person name="Husby M.E."/>
            <person name="Kamat A."/>
            <person name="Kanga B."/>
            <person name="Kashin S."/>
            <person name="Khazanovich D."/>
            <person name="Kisner P."/>
            <person name="Lance K."/>
            <person name="Lara M."/>
            <person name="Lee W."/>
            <person name="Lennon N."/>
            <person name="Letendre F."/>
            <person name="LeVine R."/>
            <person name="Lipovsky A."/>
            <person name="Liu X."/>
            <person name="Liu J."/>
            <person name="Liu S."/>
            <person name="Lokyitsang T."/>
            <person name="Lokyitsang Y."/>
            <person name="Lubonja R."/>
            <person name="Lui A."/>
            <person name="MacDonald P."/>
            <person name="Magnisalis V."/>
            <person name="Maru K."/>
            <person name="Matthews C."/>
            <person name="McCusker W."/>
            <person name="McDonough S."/>
            <person name="Mehta T."/>
            <person name="Meldrim J."/>
            <person name="Meneus L."/>
            <person name="Mihai O."/>
            <person name="Mihalev A."/>
            <person name="Mihova T."/>
            <person name="Mittelman R."/>
            <person name="Mlenga V."/>
            <person name="Montmayeur A."/>
            <person name="Mulrain L."/>
            <person name="Navidi A."/>
            <person name="Naylor J."/>
            <person name="Negash T."/>
            <person name="Nguyen T."/>
            <person name="Nguyen N."/>
            <person name="Nicol R."/>
            <person name="Norbu C."/>
            <person name="Norbu N."/>
            <person name="Novod N."/>
            <person name="O'Neill B."/>
            <person name="Osman S."/>
            <person name="Markiewicz E."/>
            <person name="Oyono O.L."/>
            <person name="Patti C."/>
            <person name="Phunkhang P."/>
            <person name="Pierre F."/>
            <person name="Priest M."/>
            <person name="Raghuraman S."/>
            <person name="Rege F."/>
            <person name="Reyes R."/>
            <person name="Rise C."/>
            <person name="Rogov P."/>
            <person name="Ross K."/>
            <person name="Ryan E."/>
            <person name="Settipalli S."/>
            <person name="Shea T."/>
            <person name="Sherpa N."/>
            <person name="Shi L."/>
            <person name="Shih D."/>
            <person name="Sparrow T."/>
            <person name="Spaulding J."/>
            <person name="Stalker J."/>
            <person name="Stange-Thomann N."/>
            <person name="Stavropoulos S."/>
            <person name="Stone C."/>
            <person name="Strader C."/>
            <person name="Tesfaye S."/>
            <person name="Thomson T."/>
            <person name="Thoulutsang Y."/>
            <person name="Thoulutsang D."/>
            <person name="Topham K."/>
            <person name="Topping I."/>
            <person name="Tsamla T."/>
            <person name="Vassiliev H."/>
            <person name="Vo A."/>
            <person name="Wangchuk T."/>
            <person name="Wangdi T."/>
            <person name="Weiand M."/>
            <person name="Wilkinson J."/>
            <person name="Wilson A."/>
            <person name="Yadav S."/>
            <person name="Young G."/>
            <person name="Yu Q."/>
            <person name="Zembek L."/>
            <person name="Zhong D."/>
            <person name="Zimmer A."/>
            <person name="Zwirko Z."/>
            <person name="Jaffe D.B."/>
            <person name="Alvarez P."/>
            <person name="Brockman W."/>
            <person name="Butler J."/>
            <person name="Chin C."/>
            <person name="Gnerre S."/>
            <person name="Grabherr M."/>
            <person name="Kleber M."/>
            <person name="Mauceli E."/>
            <person name="MacCallum I."/>
        </authorList>
    </citation>
    <scope>NUCLEOTIDE SEQUENCE [LARGE SCALE GENOMIC DNA]</scope>
    <source>
        <strain evidence="2">MSH-3 / Tucson 14011-0111.49</strain>
    </source>
</reference>
<dbReference type="EMBL" id="CH479179">
    <property type="protein sequence ID" value="EDW25157.1"/>
    <property type="molecule type" value="Genomic_DNA"/>
</dbReference>